<name>A0A8J8PEZ3_9ARCH</name>
<dbReference type="AlphaFoldDB" id="A0A8J8PEZ3"/>
<dbReference type="GeneID" id="41323408"/>
<reference evidence="2" key="1">
    <citation type="submission" date="2016-03" db="EMBL/GenBank/DDBJ databases">
        <authorList>
            <person name="Borrel G."/>
            <person name="Mccann A."/>
            <person name="O'Toole P.W."/>
        </authorList>
    </citation>
    <scope>NUCLEOTIDE SEQUENCE</scope>
    <source>
        <strain evidence="2">183</strain>
    </source>
</reference>
<comment type="caution">
    <text evidence="2">The sequence shown here is derived from an EMBL/GenBank/DDBJ whole genome shotgun (WGS) entry which is preliminary data.</text>
</comment>
<evidence type="ECO:0000313" key="2">
    <source>
        <dbReference type="EMBL" id="TQS84576.1"/>
    </source>
</evidence>
<evidence type="ECO:0000313" key="3">
    <source>
        <dbReference type="Proteomes" id="UP000752814"/>
    </source>
</evidence>
<sequence length="94" mass="10876">MSKSIANWMMDIEILAEEYNDLAEKLETLIMHIPEPRTMDLKDVKGLYERSRALEENYRKSSKNIGSLVYMFEDDSSRNWAGCEPDELGDILTA</sequence>
<dbReference type="RefSeq" id="WP_020448877.1">
    <property type="nucleotide sequence ID" value="NZ_CAYAYJ010000005.1"/>
</dbReference>
<protein>
    <submittedName>
        <fullName evidence="2">Uncharacterized protein</fullName>
    </submittedName>
</protein>
<proteinExistence type="predicted"/>
<dbReference type="Proteomes" id="UP000752814">
    <property type="component" value="Unassembled WGS sequence"/>
</dbReference>
<dbReference type="EMBL" id="LVVT01000001">
    <property type="protein sequence ID" value="TQS84576.1"/>
    <property type="molecule type" value="Genomic_DNA"/>
</dbReference>
<organism evidence="2 3">
    <name type="scientific">Candidatus Methanomassiliicoccus intestinalis</name>
    <dbReference type="NCBI Taxonomy" id="1406512"/>
    <lineage>
        <taxon>Archaea</taxon>
        <taxon>Methanobacteriati</taxon>
        <taxon>Thermoplasmatota</taxon>
        <taxon>Thermoplasmata</taxon>
        <taxon>Methanomassiliicoccales</taxon>
        <taxon>Methanomassiliicoccaceae</taxon>
        <taxon>Methanomassiliicoccus</taxon>
    </lineage>
</organism>
<evidence type="ECO:0000256" key="1">
    <source>
        <dbReference type="SAM" id="Coils"/>
    </source>
</evidence>
<gene>
    <name evidence="2" type="ORF">A3207_00605</name>
</gene>
<feature type="coiled-coil region" evidence="1">
    <location>
        <begin position="5"/>
        <end position="32"/>
    </location>
</feature>
<accession>A0A8J8PEZ3</accession>
<keyword evidence="1" id="KW-0175">Coiled coil</keyword>